<evidence type="ECO:0000256" key="3">
    <source>
        <dbReference type="ARBA" id="ARBA00022729"/>
    </source>
</evidence>
<sequence>MINFGGLTLQTSLLAFVALSNASPFEEVNAKQATSIPSPWVAVGCYSDVPSARTLRVASFTDVNNMTIEACLAFCTPAGYKFSGVEFARECYCDNVIESPGVPTSSSTCNMPCTGNANEICGGAGGINIFQNTAVSTSTSTPPPPATTSSTASSTVISTTSAPTSTPSPVQTVGTFQYQGCFNDGINGASRSLIHQLSVPGGVTAESCTAACKAAGFILAGLEFGQECWCDIYMPLATPAPESTCNMPCNANPKEICGAGNRLSLYVDTSAPALNLSTCLNGAQLQAGNVPEFNFDLEARFIPAFPGASVNTPVPLGNTAVPQASSPNGLHLVVLGVNVDQGHMFTMGTDTIGQLEVLISKNAQGISNGSAVVPVPGGPQFFDIGQFDNFPEMFMYCPQPNRFSSSTYIGPPLLGAFHQTDVWAFCNGGNLIYQPNSTSGVCTNVVLAMTQSR</sequence>
<dbReference type="PANTHER" id="PTHR24269:SF16">
    <property type="entry name" value="PROTEIN SLG1"/>
    <property type="match status" value="1"/>
</dbReference>
<evidence type="ECO:0000313" key="11">
    <source>
        <dbReference type="Proteomes" id="UP000521872"/>
    </source>
</evidence>
<comment type="subcellular location">
    <subcellularLocation>
        <location evidence="1">Membrane</location>
        <topology evidence="1">Single-pass membrane protein</topology>
    </subcellularLocation>
</comment>
<feature type="region of interest" description="Disordered" evidence="7">
    <location>
        <begin position="134"/>
        <end position="169"/>
    </location>
</feature>
<evidence type="ECO:0000259" key="9">
    <source>
        <dbReference type="PROSITE" id="PS51212"/>
    </source>
</evidence>
<dbReference type="AlphaFoldDB" id="A0A8H4QSP6"/>
<feature type="signal peptide" evidence="8">
    <location>
        <begin position="1"/>
        <end position="22"/>
    </location>
</feature>
<dbReference type="EMBL" id="JAACJL010000032">
    <property type="protein sequence ID" value="KAF4616015.1"/>
    <property type="molecule type" value="Genomic_DNA"/>
</dbReference>
<feature type="domain" description="WSC" evidence="9">
    <location>
        <begin position="39"/>
        <end position="133"/>
    </location>
</feature>
<keyword evidence="3 8" id="KW-0732">Signal</keyword>
<accession>A0A8H4QSP6</accession>
<evidence type="ECO:0000256" key="7">
    <source>
        <dbReference type="SAM" id="MobiDB-lite"/>
    </source>
</evidence>
<gene>
    <name evidence="10" type="ORF">D9613_011238</name>
</gene>
<feature type="compositionally biased region" description="Low complexity" evidence="7">
    <location>
        <begin position="147"/>
        <end position="169"/>
    </location>
</feature>
<dbReference type="InterPro" id="IPR002889">
    <property type="entry name" value="WSC_carb-bd"/>
</dbReference>
<feature type="domain" description="WSC" evidence="9">
    <location>
        <begin position="175"/>
        <end position="269"/>
    </location>
</feature>
<keyword evidence="2" id="KW-0812">Transmembrane</keyword>
<reference evidence="10 11" key="1">
    <citation type="submission" date="2019-12" db="EMBL/GenBank/DDBJ databases">
        <authorList>
            <person name="Floudas D."/>
            <person name="Bentzer J."/>
            <person name="Ahren D."/>
            <person name="Johansson T."/>
            <person name="Persson P."/>
            <person name="Tunlid A."/>
        </authorList>
    </citation>
    <scope>NUCLEOTIDE SEQUENCE [LARGE SCALE GENOMIC DNA]</scope>
    <source>
        <strain evidence="10 11">CBS 102.39</strain>
    </source>
</reference>
<feature type="chain" id="PRO_5034331337" description="WSC domain-containing protein" evidence="8">
    <location>
        <begin position="23"/>
        <end position="453"/>
    </location>
</feature>
<keyword evidence="11" id="KW-1185">Reference proteome</keyword>
<dbReference type="PANTHER" id="PTHR24269">
    <property type="entry name" value="KREMEN PROTEIN"/>
    <property type="match status" value="1"/>
</dbReference>
<evidence type="ECO:0000256" key="5">
    <source>
        <dbReference type="ARBA" id="ARBA00023136"/>
    </source>
</evidence>
<keyword evidence="6" id="KW-0325">Glycoprotein</keyword>
<evidence type="ECO:0000256" key="6">
    <source>
        <dbReference type="ARBA" id="ARBA00023180"/>
    </source>
</evidence>
<evidence type="ECO:0000256" key="8">
    <source>
        <dbReference type="SAM" id="SignalP"/>
    </source>
</evidence>
<dbReference type="InterPro" id="IPR051836">
    <property type="entry name" value="Kremen_rcpt"/>
</dbReference>
<protein>
    <recommendedName>
        <fullName evidence="9">WSC domain-containing protein</fullName>
    </recommendedName>
</protein>
<evidence type="ECO:0000256" key="2">
    <source>
        <dbReference type="ARBA" id="ARBA00022692"/>
    </source>
</evidence>
<comment type="caution">
    <text evidence="10">The sequence shown here is derived from an EMBL/GenBank/DDBJ whole genome shotgun (WGS) entry which is preliminary data.</text>
</comment>
<proteinExistence type="predicted"/>
<dbReference type="Proteomes" id="UP000521872">
    <property type="component" value="Unassembled WGS sequence"/>
</dbReference>
<organism evidence="10 11">
    <name type="scientific">Agrocybe pediades</name>
    <dbReference type="NCBI Taxonomy" id="84607"/>
    <lineage>
        <taxon>Eukaryota</taxon>
        <taxon>Fungi</taxon>
        <taxon>Dikarya</taxon>
        <taxon>Basidiomycota</taxon>
        <taxon>Agaricomycotina</taxon>
        <taxon>Agaricomycetes</taxon>
        <taxon>Agaricomycetidae</taxon>
        <taxon>Agaricales</taxon>
        <taxon>Agaricineae</taxon>
        <taxon>Strophariaceae</taxon>
        <taxon>Agrocybe</taxon>
    </lineage>
</organism>
<evidence type="ECO:0000256" key="1">
    <source>
        <dbReference type="ARBA" id="ARBA00004167"/>
    </source>
</evidence>
<name>A0A8H4QSP6_9AGAR</name>
<evidence type="ECO:0000313" key="10">
    <source>
        <dbReference type="EMBL" id="KAF4616015.1"/>
    </source>
</evidence>
<dbReference type="SMART" id="SM00321">
    <property type="entry name" value="WSC"/>
    <property type="match status" value="2"/>
</dbReference>
<keyword evidence="4" id="KW-1133">Transmembrane helix</keyword>
<dbReference type="PROSITE" id="PS51212">
    <property type="entry name" value="WSC"/>
    <property type="match status" value="2"/>
</dbReference>
<evidence type="ECO:0000256" key="4">
    <source>
        <dbReference type="ARBA" id="ARBA00022989"/>
    </source>
</evidence>
<dbReference type="GO" id="GO:0005886">
    <property type="term" value="C:plasma membrane"/>
    <property type="evidence" value="ECO:0007669"/>
    <property type="project" value="TreeGrafter"/>
</dbReference>
<dbReference type="Pfam" id="PF01822">
    <property type="entry name" value="WSC"/>
    <property type="match status" value="2"/>
</dbReference>
<keyword evidence="5" id="KW-0472">Membrane</keyword>